<feature type="domain" description="Histidine kinase/HSP90-like ATPase" evidence="9">
    <location>
        <begin position="157"/>
        <end position="245"/>
    </location>
</feature>
<evidence type="ECO:0000259" key="10">
    <source>
        <dbReference type="Pfam" id="PF07730"/>
    </source>
</evidence>
<evidence type="ECO:0000256" key="6">
    <source>
        <dbReference type="ARBA" id="ARBA00022777"/>
    </source>
</evidence>
<keyword evidence="8" id="KW-0902">Two-component regulatory system</keyword>
<evidence type="ECO:0000313" key="11">
    <source>
        <dbReference type="EMBL" id="MRV70182.1"/>
    </source>
</evidence>
<sequence length="247" mass="26431">MIAPSASPNEPAMSGPIAATSVPASTDALRAADLNELLGHSFTCWDNERRQLSRQLHDSVGSSLTALTMHLGLLMQKMPPEPALQERATQMKNLLHTVIETNRKMQHQLWNDKLEFLGVRVALGELVTQFGEEHKISARASLPEEEPCCPRSHHVVLLRVLEEGLNNIAAHAQASAVEVIVDDNDDEIMLTVKDNGVGPGGQAIDGQGKHGLRVLRERAAYLGGTVTLAAGSGGGSVLTVVLPKPAV</sequence>
<accession>A0A7X2IHM8</accession>
<protein>
    <recommendedName>
        <fullName evidence="2">histidine kinase</fullName>
        <ecNumber evidence="2">2.7.13.3</ecNumber>
    </recommendedName>
</protein>
<evidence type="ECO:0000256" key="7">
    <source>
        <dbReference type="ARBA" id="ARBA00022840"/>
    </source>
</evidence>
<comment type="caution">
    <text evidence="11">The sequence shown here is derived from an EMBL/GenBank/DDBJ whole genome shotgun (WGS) entry which is preliminary data.</text>
</comment>
<dbReference type="InterPro" id="IPR003594">
    <property type="entry name" value="HATPase_dom"/>
</dbReference>
<dbReference type="Pfam" id="PF07730">
    <property type="entry name" value="HisKA_3"/>
    <property type="match status" value="1"/>
</dbReference>
<name>A0A7X2IHM8_9BURK</name>
<gene>
    <name evidence="11" type="ORF">GJ700_00410</name>
</gene>
<dbReference type="Pfam" id="PF02518">
    <property type="entry name" value="HATPase_c"/>
    <property type="match status" value="1"/>
</dbReference>
<keyword evidence="3" id="KW-0597">Phosphoprotein</keyword>
<dbReference type="Gene3D" id="1.20.5.1930">
    <property type="match status" value="1"/>
</dbReference>
<dbReference type="PANTHER" id="PTHR24421">
    <property type="entry name" value="NITRATE/NITRITE SENSOR PROTEIN NARX-RELATED"/>
    <property type="match status" value="1"/>
</dbReference>
<dbReference type="EC" id="2.7.13.3" evidence="2"/>
<comment type="catalytic activity">
    <reaction evidence="1">
        <text>ATP + protein L-histidine = ADP + protein N-phospho-L-histidine.</text>
        <dbReference type="EC" id="2.7.13.3"/>
    </reaction>
</comment>
<evidence type="ECO:0000256" key="5">
    <source>
        <dbReference type="ARBA" id="ARBA00022741"/>
    </source>
</evidence>
<keyword evidence="5" id="KW-0547">Nucleotide-binding</keyword>
<reference evidence="11 12" key="1">
    <citation type="submission" date="2019-11" db="EMBL/GenBank/DDBJ databases">
        <title>Novel species isolated from a subtropical stream in China.</title>
        <authorList>
            <person name="Lu H."/>
        </authorList>
    </citation>
    <scope>NUCLEOTIDE SEQUENCE [LARGE SCALE GENOMIC DNA]</scope>
    <source>
        <strain evidence="11 12">FT92W</strain>
    </source>
</reference>
<dbReference type="AlphaFoldDB" id="A0A7X2IHM8"/>
<dbReference type="GO" id="GO:0000155">
    <property type="term" value="F:phosphorelay sensor kinase activity"/>
    <property type="evidence" value="ECO:0007669"/>
    <property type="project" value="InterPro"/>
</dbReference>
<organism evidence="11 12">
    <name type="scientific">Pseudoduganella rivuli</name>
    <dbReference type="NCBI Taxonomy" id="2666085"/>
    <lineage>
        <taxon>Bacteria</taxon>
        <taxon>Pseudomonadati</taxon>
        <taxon>Pseudomonadota</taxon>
        <taxon>Betaproteobacteria</taxon>
        <taxon>Burkholderiales</taxon>
        <taxon>Oxalobacteraceae</taxon>
        <taxon>Telluria group</taxon>
        <taxon>Pseudoduganella</taxon>
    </lineage>
</organism>
<evidence type="ECO:0000256" key="4">
    <source>
        <dbReference type="ARBA" id="ARBA00022679"/>
    </source>
</evidence>
<dbReference type="Proteomes" id="UP000446768">
    <property type="component" value="Unassembled WGS sequence"/>
</dbReference>
<dbReference type="CDD" id="cd16917">
    <property type="entry name" value="HATPase_UhpB-NarQ-NarX-like"/>
    <property type="match status" value="1"/>
</dbReference>
<evidence type="ECO:0000256" key="1">
    <source>
        <dbReference type="ARBA" id="ARBA00000085"/>
    </source>
</evidence>
<evidence type="ECO:0000313" key="12">
    <source>
        <dbReference type="Proteomes" id="UP000446768"/>
    </source>
</evidence>
<evidence type="ECO:0000256" key="2">
    <source>
        <dbReference type="ARBA" id="ARBA00012438"/>
    </source>
</evidence>
<keyword evidence="12" id="KW-1185">Reference proteome</keyword>
<dbReference type="GO" id="GO:0046983">
    <property type="term" value="F:protein dimerization activity"/>
    <property type="evidence" value="ECO:0007669"/>
    <property type="project" value="InterPro"/>
</dbReference>
<dbReference type="SUPFAM" id="SSF55874">
    <property type="entry name" value="ATPase domain of HSP90 chaperone/DNA topoisomerase II/histidine kinase"/>
    <property type="match status" value="1"/>
</dbReference>
<dbReference type="InterPro" id="IPR050482">
    <property type="entry name" value="Sensor_HK_TwoCompSys"/>
</dbReference>
<dbReference type="InterPro" id="IPR011712">
    <property type="entry name" value="Sig_transdc_His_kin_sub3_dim/P"/>
</dbReference>
<keyword evidence="6 11" id="KW-0418">Kinase</keyword>
<dbReference type="InterPro" id="IPR036890">
    <property type="entry name" value="HATPase_C_sf"/>
</dbReference>
<dbReference type="PANTHER" id="PTHR24421:SF10">
    <property type="entry name" value="NITRATE_NITRITE SENSOR PROTEIN NARQ"/>
    <property type="match status" value="1"/>
</dbReference>
<keyword evidence="4" id="KW-0808">Transferase</keyword>
<evidence type="ECO:0000256" key="8">
    <source>
        <dbReference type="ARBA" id="ARBA00023012"/>
    </source>
</evidence>
<keyword evidence="7" id="KW-0067">ATP-binding</keyword>
<evidence type="ECO:0000256" key="3">
    <source>
        <dbReference type="ARBA" id="ARBA00022553"/>
    </source>
</evidence>
<dbReference type="GO" id="GO:0005524">
    <property type="term" value="F:ATP binding"/>
    <property type="evidence" value="ECO:0007669"/>
    <property type="project" value="UniProtKB-KW"/>
</dbReference>
<feature type="domain" description="Signal transduction histidine kinase subgroup 3 dimerisation and phosphoacceptor" evidence="10">
    <location>
        <begin position="48"/>
        <end position="109"/>
    </location>
</feature>
<dbReference type="EMBL" id="WKJJ01000001">
    <property type="protein sequence ID" value="MRV70182.1"/>
    <property type="molecule type" value="Genomic_DNA"/>
</dbReference>
<dbReference type="GO" id="GO:0016020">
    <property type="term" value="C:membrane"/>
    <property type="evidence" value="ECO:0007669"/>
    <property type="project" value="InterPro"/>
</dbReference>
<evidence type="ECO:0000259" key="9">
    <source>
        <dbReference type="Pfam" id="PF02518"/>
    </source>
</evidence>
<dbReference type="Gene3D" id="3.30.565.10">
    <property type="entry name" value="Histidine kinase-like ATPase, C-terminal domain"/>
    <property type="match status" value="1"/>
</dbReference>
<proteinExistence type="predicted"/>